<dbReference type="AlphaFoldDB" id="A0A1M5XVC8"/>
<evidence type="ECO:0000313" key="5">
    <source>
        <dbReference type="Proteomes" id="UP000184212"/>
    </source>
</evidence>
<dbReference type="InterPro" id="IPR047661">
    <property type="entry name" value="IstB"/>
</dbReference>
<dbReference type="NCBIfam" id="NF038214">
    <property type="entry name" value="IS21_help_AAA"/>
    <property type="match status" value="1"/>
</dbReference>
<evidence type="ECO:0000259" key="3">
    <source>
        <dbReference type="Pfam" id="PF01695"/>
    </source>
</evidence>
<protein>
    <submittedName>
        <fullName evidence="4">DNA replication protein DnaC</fullName>
    </submittedName>
</protein>
<organism evidence="4 5">
    <name type="scientific">Chryseolinea serpens</name>
    <dbReference type="NCBI Taxonomy" id="947013"/>
    <lineage>
        <taxon>Bacteria</taxon>
        <taxon>Pseudomonadati</taxon>
        <taxon>Bacteroidota</taxon>
        <taxon>Cytophagia</taxon>
        <taxon>Cytophagales</taxon>
        <taxon>Fulvivirgaceae</taxon>
        <taxon>Chryseolinea</taxon>
    </lineage>
</organism>
<dbReference type="InterPro" id="IPR002611">
    <property type="entry name" value="IstB_ATP-bd"/>
</dbReference>
<gene>
    <name evidence="4" type="ORF">SAMN04488109_6897</name>
</gene>
<accession>A0A1M5XVC8</accession>
<dbReference type="PIRSF" id="PIRSF003073">
    <property type="entry name" value="DNAC_TnpB_IstB"/>
    <property type="match status" value="1"/>
</dbReference>
<sequence length="252" mass="29005">MNEQTMEKMKTMKLHGMVRAFRTSLESGSADKSTADELLSMLVDSEWDERYNRKLNRNVKNARFRYKAAVEQINFDTARDLNKNHILRLADCEFIDKKENILITGSTGIGKSYIASALGHQACSLGYKVLYEHTSKLFARLKMGKADGTYLKEVTKMEKQELLIIDDFGIQPLDQQSRTILMEIIEDRHGKRSTIFTSQVPVNNWHEVIGEQTIADAILDRIIHDAHRLELKGESMRKKRTILTEDLTENQN</sequence>
<dbReference type="OrthoDB" id="8064373at2"/>
<keyword evidence="2" id="KW-0067">ATP-binding</keyword>
<dbReference type="SUPFAM" id="SSF52540">
    <property type="entry name" value="P-loop containing nucleoside triphosphate hydrolases"/>
    <property type="match status" value="1"/>
</dbReference>
<reference evidence="4 5" key="1">
    <citation type="submission" date="2016-11" db="EMBL/GenBank/DDBJ databases">
        <authorList>
            <person name="Jaros S."/>
            <person name="Januszkiewicz K."/>
            <person name="Wedrychowicz H."/>
        </authorList>
    </citation>
    <scope>NUCLEOTIDE SEQUENCE [LARGE SCALE GENOMIC DNA]</scope>
    <source>
        <strain evidence="4 5">DSM 24574</strain>
    </source>
</reference>
<dbReference type="GO" id="GO:0006260">
    <property type="term" value="P:DNA replication"/>
    <property type="evidence" value="ECO:0007669"/>
    <property type="project" value="TreeGrafter"/>
</dbReference>
<proteinExistence type="predicted"/>
<keyword evidence="5" id="KW-1185">Reference proteome</keyword>
<dbReference type="RefSeq" id="WP_073143633.1">
    <property type="nucleotide sequence ID" value="NZ_FQWQ01000009.1"/>
</dbReference>
<dbReference type="CDD" id="cd00009">
    <property type="entry name" value="AAA"/>
    <property type="match status" value="1"/>
</dbReference>
<dbReference type="EMBL" id="FQWQ01000009">
    <property type="protein sequence ID" value="SHI03672.1"/>
    <property type="molecule type" value="Genomic_DNA"/>
</dbReference>
<dbReference type="InterPro" id="IPR028350">
    <property type="entry name" value="DNAC/IstB-like"/>
</dbReference>
<feature type="domain" description="IstB-like ATP-binding" evidence="3">
    <location>
        <begin position="9"/>
        <end position="240"/>
    </location>
</feature>
<evidence type="ECO:0000313" key="4">
    <source>
        <dbReference type="EMBL" id="SHI03672.1"/>
    </source>
</evidence>
<name>A0A1M5XVC8_9BACT</name>
<dbReference type="PANTHER" id="PTHR30050:SF4">
    <property type="entry name" value="ATP-BINDING PROTEIN RV3427C IN INSERTION SEQUENCE-RELATED"/>
    <property type="match status" value="1"/>
</dbReference>
<dbReference type="Pfam" id="PF01695">
    <property type="entry name" value="IstB_IS21"/>
    <property type="match status" value="1"/>
</dbReference>
<dbReference type="Proteomes" id="UP000184212">
    <property type="component" value="Unassembled WGS sequence"/>
</dbReference>
<evidence type="ECO:0000256" key="2">
    <source>
        <dbReference type="ARBA" id="ARBA00022840"/>
    </source>
</evidence>
<dbReference type="GO" id="GO:0005524">
    <property type="term" value="F:ATP binding"/>
    <property type="evidence" value="ECO:0007669"/>
    <property type="project" value="UniProtKB-KW"/>
</dbReference>
<dbReference type="PANTHER" id="PTHR30050">
    <property type="entry name" value="CHROMOSOMAL REPLICATION INITIATOR PROTEIN DNAA"/>
    <property type="match status" value="1"/>
</dbReference>
<evidence type="ECO:0000256" key="1">
    <source>
        <dbReference type="ARBA" id="ARBA00022741"/>
    </source>
</evidence>
<dbReference type="Gene3D" id="3.40.50.300">
    <property type="entry name" value="P-loop containing nucleotide triphosphate hydrolases"/>
    <property type="match status" value="1"/>
</dbReference>
<dbReference type="STRING" id="947013.SAMN04488109_6897"/>
<dbReference type="InterPro" id="IPR027417">
    <property type="entry name" value="P-loop_NTPase"/>
</dbReference>
<keyword evidence="1" id="KW-0547">Nucleotide-binding</keyword>